<feature type="region of interest" description="Disordered" evidence="1">
    <location>
        <begin position="1"/>
        <end position="22"/>
    </location>
</feature>
<proteinExistence type="predicted"/>
<keyword evidence="3" id="KW-1185">Reference proteome</keyword>
<gene>
    <name evidence="2" type="ORF">E2C01_035658</name>
</gene>
<evidence type="ECO:0000313" key="3">
    <source>
        <dbReference type="Proteomes" id="UP000324222"/>
    </source>
</evidence>
<reference evidence="2 3" key="1">
    <citation type="submission" date="2019-05" db="EMBL/GenBank/DDBJ databases">
        <title>Another draft genome of Portunus trituberculatus and its Hox gene families provides insights of decapod evolution.</title>
        <authorList>
            <person name="Jeong J.-H."/>
            <person name="Song I."/>
            <person name="Kim S."/>
            <person name="Choi T."/>
            <person name="Kim D."/>
            <person name="Ryu S."/>
            <person name="Kim W."/>
        </authorList>
    </citation>
    <scope>NUCLEOTIDE SEQUENCE [LARGE SCALE GENOMIC DNA]</scope>
    <source>
        <tissue evidence="2">Muscle</tissue>
    </source>
</reference>
<feature type="compositionally biased region" description="Basic and acidic residues" evidence="1">
    <location>
        <begin position="12"/>
        <end position="22"/>
    </location>
</feature>
<dbReference type="AlphaFoldDB" id="A0A5B7F8Y4"/>
<evidence type="ECO:0000256" key="1">
    <source>
        <dbReference type="SAM" id="MobiDB-lite"/>
    </source>
</evidence>
<comment type="caution">
    <text evidence="2">The sequence shown here is derived from an EMBL/GenBank/DDBJ whole genome shotgun (WGS) entry which is preliminary data.</text>
</comment>
<name>A0A5B7F8Y4_PORTR</name>
<sequence length="159" mass="17279">MRGRRKACAARPQEERRHAPEGKVEAHCKPASGFSLIVSSGTATVSATSRRNAQQLLTPAGSMWTEAPLVLHVVIGQILSCTRILPRGEIGAGNATFRRGGNRCLAGPDVHARRNCNILNRKDESAVVFDFYGKDVWRCGGDAAAKDWEYNNLPLALLP</sequence>
<organism evidence="2 3">
    <name type="scientific">Portunus trituberculatus</name>
    <name type="common">Swimming crab</name>
    <name type="synonym">Neptunus trituberculatus</name>
    <dbReference type="NCBI Taxonomy" id="210409"/>
    <lineage>
        <taxon>Eukaryota</taxon>
        <taxon>Metazoa</taxon>
        <taxon>Ecdysozoa</taxon>
        <taxon>Arthropoda</taxon>
        <taxon>Crustacea</taxon>
        <taxon>Multicrustacea</taxon>
        <taxon>Malacostraca</taxon>
        <taxon>Eumalacostraca</taxon>
        <taxon>Eucarida</taxon>
        <taxon>Decapoda</taxon>
        <taxon>Pleocyemata</taxon>
        <taxon>Brachyura</taxon>
        <taxon>Eubrachyura</taxon>
        <taxon>Portunoidea</taxon>
        <taxon>Portunidae</taxon>
        <taxon>Portuninae</taxon>
        <taxon>Portunus</taxon>
    </lineage>
</organism>
<dbReference type="Proteomes" id="UP000324222">
    <property type="component" value="Unassembled WGS sequence"/>
</dbReference>
<accession>A0A5B7F8Y4</accession>
<dbReference type="EMBL" id="VSRR010005286">
    <property type="protein sequence ID" value="MPC42045.1"/>
    <property type="molecule type" value="Genomic_DNA"/>
</dbReference>
<protein>
    <submittedName>
        <fullName evidence="2">Uncharacterized protein</fullName>
    </submittedName>
</protein>
<evidence type="ECO:0000313" key="2">
    <source>
        <dbReference type="EMBL" id="MPC42045.1"/>
    </source>
</evidence>